<gene>
    <name evidence="2" type="ORF">TRFO_12901</name>
</gene>
<reference evidence="2" key="1">
    <citation type="submission" date="2016-10" db="EMBL/GenBank/DDBJ databases">
        <authorList>
            <person name="Benchimol M."/>
            <person name="Almeida L.G."/>
            <person name="Vasconcelos A.T."/>
            <person name="Perreira-Neves A."/>
            <person name="Rosa I.A."/>
            <person name="Tasca T."/>
            <person name="Bogo M.R."/>
            <person name="de Souza W."/>
        </authorList>
    </citation>
    <scope>NUCLEOTIDE SEQUENCE [LARGE SCALE GENOMIC DNA]</scope>
    <source>
        <strain evidence="2">K</strain>
    </source>
</reference>
<name>A0A1J4L4F0_9EUKA</name>
<dbReference type="Gene3D" id="1.10.10.10">
    <property type="entry name" value="Winged helix-like DNA-binding domain superfamily/Winged helix DNA-binding domain"/>
    <property type="match status" value="1"/>
</dbReference>
<keyword evidence="3" id="KW-1185">Reference proteome</keyword>
<evidence type="ECO:0000313" key="3">
    <source>
        <dbReference type="Proteomes" id="UP000179807"/>
    </source>
</evidence>
<dbReference type="AlphaFoldDB" id="A0A1J4L4F0"/>
<keyword evidence="1" id="KW-0812">Transmembrane</keyword>
<evidence type="ECO:0000313" key="2">
    <source>
        <dbReference type="EMBL" id="OHT16822.1"/>
    </source>
</evidence>
<feature type="transmembrane region" description="Helical" evidence="1">
    <location>
        <begin position="114"/>
        <end position="139"/>
    </location>
</feature>
<dbReference type="Proteomes" id="UP000179807">
    <property type="component" value="Unassembled WGS sequence"/>
</dbReference>
<sequence>MHVARHWNASSPIHHKRKAKKASPMCLSDVLKDIIEQNDKSKPQPFAIMAIAYQYNIEHRRIYDFFNLLTALGVCKIISKGQLSWVGLSEIENTLSNFYEQIEIDSLSKSFSEIFNLGVSPSLGLLALNFFGLFLFLNVKTLSVKQVSKIFHNGKSDIRSLERRLYLALSFMEIVGVVMHPSKTGSYTLIIDRTKMIEKAWESRKKKADLMSIENLLSKPDPALSNSIYNARRLDYSVLSNSKYL</sequence>
<proteinExistence type="predicted"/>
<dbReference type="RefSeq" id="XP_068369958.1">
    <property type="nucleotide sequence ID" value="XM_068496917.1"/>
</dbReference>
<dbReference type="InterPro" id="IPR036388">
    <property type="entry name" value="WH-like_DNA-bd_sf"/>
</dbReference>
<keyword evidence="1" id="KW-1133">Transmembrane helix</keyword>
<evidence type="ECO:0000256" key="1">
    <source>
        <dbReference type="SAM" id="Phobius"/>
    </source>
</evidence>
<dbReference type="InterPro" id="IPR036390">
    <property type="entry name" value="WH_DNA-bd_sf"/>
</dbReference>
<comment type="caution">
    <text evidence="2">The sequence shown here is derived from an EMBL/GenBank/DDBJ whole genome shotgun (WGS) entry which is preliminary data.</text>
</comment>
<dbReference type="VEuPathDB" id="TrichDB:TRFO_12901"/>
<accession>A0A1J4L4F0</accession>
<dbReference type="GeneID" id="94831621"/>
<dbReference type="SUPFAM" id="SSF46785">
    <property type="entry name" value="Winged helix' DNA-binding domain"/>
    <property type="match status" value="1"/>
</dbReference>
<organism evidence="2 3">
    <name type="scientific">Tritrichomonas foetus</name>
    <dbReference type="NCBI Taxonomy" id="1144522"/>
    <lineage>
        <taxon>Eukaryota</taxon>
        <taxon>Metamonada</taxon>
        <taxon>Parabasalia</taxon>
        <taxon>Tritrichomonadida</taxon>
        <taxon>Tritrichomonadidae</taxon>
        <taxon>Tritrichomonas</taxon>
    </lineage>
</organism>
<keyword evidence="1" id="KW-0472">Membrane</keyword>
<protein>
    <recommendedName>
        <fullName evidence="4">E2F/DP family winged-helix DNA-binding domain-containing protein</fullName>
    </recommendedName>
</protein>
<dbReference type="EMBL" id="MLAK01000068">
    <property type="protein sequence ID" value="OHT16822.1"/>
    <property type="molecule type" value="Genomic_DNA"/>
</dbReference>
<evidence type="ECO:0008006" key="4">
    <source>
        <dbReference type="Google" id="ProtNLM"/>
    </source>
</evidence>